<organism evidence="3 4">
    <name type="scientific">Hyphobacterium marinum</name>
    <dbReference type="NCBI Taxonomy" id="3116574"/>
    <lineage>
        <taxon>Bacteria</taxon>
        <taxon>Pseudomonadati</taxon>
        <taxon>Pseudomonadota</taxon>
        <taxon>Alphaproteobacteria</taxon>
        <taxon>Maricaulales</taxon>
        <taxon>Maricaulaceae</taxon>
        <taxon>Hyphobacterium</taxon>
    </lineage>
</organism>
<name>A0ABU7LZG0_9PROT</name>
<dbReference type="InterPro" id="IPR013538">
    <property type="entry name" value="ASHA1/2-like_C"/>
</dbReference>
<reference evidence="3 4" key="1">
    <citation type="submission" date="2024-01" db="EMBL/GenBank/DDBJ databases">
        <title>Hyphobacterium bacterium isolated from marine sediment.</title>
        <authorList>
            <person name="Zhao S."/>
        </authorList>
    </citation>
    <scope>NUCLEOTIDE SEQUENCE [LARGE SCALE GENOMIC DNA]</scope>
    <source>
        <strain evidence="3 4">Y60-23</strain>
    </source>
</reference>
<dbReference type="Proteomes" id="UP001310692">
    <property type="component" value="Unassembled WGS sequence"/>
</dbReference>
<comment type="caution">
    <text evidence="3">The sequence shown here is derived from an EMBL/GenBank/DDBJ whole genome shotgun (WGS) entry which is preliminary data.</text>
</comment>
<keyword evidence="4" id="KW-1185">Reference proteome</keyword>
<accession>A0ABU7LZG0</accession>
<dbReference type="RefSeq" id="WP_330196503.1">
    <property type="nucleotide sequence ID" value="NZ_JAZDRO010000004.1"/>
</dbReference>
<evidence type="ECO:0000259" key="2">
    <source>
        <dbReference type="Pfam" id="PF08327"/>
    </source>
</evidence>
<dbReference type="SUPFAM" id="SSF55961">
    <property type="entry name" value="Bet v1-like"/>
    <property type="match status" value="1"/>
</dbReference>
<protein>
    <submittedName>
        <fullName evidence="3">SRPBCC domain-containing protein</fullName>
    </submittedName>
</protein>
<evidence type="ECO:0000313" key="3">
    <source>
        <dbReference type="EMBL" id="MEE2566947.1"/>
    </source>
</evidence>
<dbReference type="Gene3D" id="3.30.530.20">
    <property type="match status" value="1"/>
</dbReference>
<gene>
    <name evidence="3" type="ORF">V0U35_09665</name>
</gene>
<dbReference type="EMBL" id="JAZDRO010000004">
    <property type="protein sequence ID" value="MEE2566947.1"/>
    <property type="molecule type" value="Genomic_DNA"/>
</dbReference>
<sequence length="153" mass="17390">MGKIAPVEKTIEVDRDPQTAFEFFTTRFGDWWPKATHSVGADSHGIVPERVLMEPGVGGHIYEVLPDGREFIWGRITVWETGTRLVFSWQIDKPDEQATEVEVTFTRLESGRTRVQLTHRNWENDPRGSTLRDNYDEGWDPVVAAYADLAASA</sequence>
<feature type="domain" description="Activator of Hsp90 ATPase homologue 1/2-like C-terminal" evidence="2">
    <location>
        <begin position="48"/>
        <end position="140"/>
    </location>
</feature>
<evidence type="ECO:0000313" key="4">
    <source>
        <dbReference type="Proteomes" id="UP001310692"/>
    </source>
</evidence>
<dbReference type="Pfam" id="PF08327">
    <property type="entry name" value="AHSA1"/>
    <property type="match status" value="1"/>
</dbReference>
<evidence type="ECO:0000256" key="1">
    <source>
        <dbReference type="ARBA" id="ARBA00006817"/>
    </source>
</evidence>
<proteinExistence type="inferred from homology"/>
<comment type="similarity">
    <text evidence="1">Belongs to the AHA1 family.</text>
</comment>
<dbReference type="InterPro" id="IPR023393">
    <property type="entry name" value="START-like_dom_sf"/>
</dbReference>